<dbReference type="Proteomes" id="UP000192353">
    <property type="component" value="Unassembled WGS sequence"/>
</dbReference>
<comment type="caution">
    <text evidence="1">The sequence shown here is derived from an EMBL/GenBank/DDBJ whole genome shotgun (WGS) entry which is preliminary data.</text>
</comment>
<dbReference type="EMBL" id="NBEY01000099">
    <property type="protein sequence ID" value="OQR23825.1"/>
    <property type="molecule type" value="Genomic_DNA"/>
</dbReference>
<accession>A0A1V9TL86</accession>
<feature type="non-terminal residue" evidence="1">
    <location>
        <position position="1"/>
    </location>
</feature>
<name>A0A1V9TL86_9LACO</name>
<protein>
    <submittedName>
        <fullName evidence="1">Uncharacterized protein</fullName>
    </submittedName>
</protein>
<proteinExistence type="predicted"/>
<evidence type="ECO:0000313" key="1">
    <source>
        <dbReference type="EMBL" id="OQR23825.1"/>
    </source>
</evidence>
<sequence>GEIVAEQKNSVVAATENKNIKPSYYYITKIMKFVDTVEDRYKLVKSFYCVNKGDLSKEDKTKTRVMMNLLKMQLEQKQGA</sequence>
<reference evidence="1 2" key="1">
    <citation type="submission" date="2017-03" db="EMBL/GenBank/DDBJ databases">
        <title>Phylogenomics and comparative genomics of Lactobacillus salivarius, a mammalian gut commensal.</title>
        <authorList>
            <person name="Harris H.M."/>
        </authorList>
    </citation>
    <scope>NUCLEOTIDE SEQUENCE [LARGE SCALE GENOMIC DNA]</scope>
    <source>
        <strain evidence="1 2">AH4231</strain>
    </source>
</reference>
<organism evidence="1 2">
    <name type="scientific">Ligilactobacillus salivarius</name>
    <dbReference type="NCBI Taxonomy" id="1624"/>
    <lineage>
        <taxon>Bacteria</taxon>
        <taxon>Bacillati</taxon>
        <taxon>Bacillota</taxon>
        <taxon>Bacilli</taxon>
        <taxon>Lactobacillales</taxon>
        <taxon>Lactobacillaceae</taxon>
        <taxon>Ligilactobacillus</taxon>
    </lineage>
</organism>
<dbReference type="RefSeq" id="WP_225356745.1">
    <property type="nucleotide sequence ID" value="NZ_NBEW01000082.1"/>
</dbReference>
<gene>
    <name evidence="1" type="ORF">B6U37_10620</name>
</gene>
<dbReference type="AlphaFoldDB" id="A0A1V9TL86"/>
<evidence type="ECO:0000313" key="2">
    <source>
        <dbReference type="Proteomes" id="UP000192353"/>
    </source>
</evidence>